<dbReference type="InterPro" id="IPR036786">
    <property type="entry name" value="Ribosome_mat_SBDS_N_sf"/>
</dbReference>
<dbReference type="EMBL" id="HF935437">
    <property type="protein sequence ID" value="CCX08915.1"/>
    <property type="molecule type" value="Genomic_DNA"/>
</dbReference>
<feature type="compositionally biased region" description="Polar residues" evidence="1">
    <location>
        <begin position="102"/>
        <end position="112"/>
    </location>
</feature>
<dbReference type="InterPro" id="IPR019783">
    <property type="entry name" value="SDO1/SBDS_N"/>
</dbReference>
<proteinExistence type="predicted"/>
<dbReference type="eggNOG" id="ENOG502S9SB">
    <property type="taxonomic scope" value="Eukaryota"/>
</dbReference>
<dbReference type="STRING" id="1076935.U4LDM8"/>
<evidence type="ECO:0000256" key="1">
    <source>
        <dbReference type="SAM" id="MobiDB-lite"/>
    </source>
</evidence>
<protein>
    <submittedName>
        <fullName evidence="3">Similar to SDO1-like protein C21C3.19 acc. no. Q9P7K6</fullName>
    </submittedName>
</protein>
<accession>U4LDM8</accession>
<feature type="domain" description="Ribosome maturation protein SDO1/SBDS N-terminal" evidence="2">
    <location>
        <begin position="9"/>
        <end position="98"/>
    </location>
</feature>
<dbReference type="SUPFAM" id="SSF89895">
    <property type="entry name" value="FYSH domain"/>
    <property type="match status" value="1"/>
</dbReference>
<keyword evidence="4" id="KW-1185">Reference proteome</keyword>
<reference evidence="3 4" key="1">
    <citation type="journal article" date="2013" name="PLoS Genet.">
        <title>The genome and development-dependent transcriptomes of Pyronema confluens: a window into fungal evolution.</title>
        <authorList>
            <person name="Traeger S."/>
            <person name="Altegoer F."/>
            <person name="Freitag M."/>
            <person name="Gabaldon T."/>
            <person name="Kempken F."/>
            <person name="Kumar A."/>
            <person name="Marcet-Houben M."/>
            <person name="Poggeler S."/>
            <person name="Stajich J.E."/>
            <person name="Nowrousian M."/>
        </authorList>
    </citation>
    <scope>NUCLEOTIDE SEQUENCE [LARGE SCALE GENOMIC DNA]</scope>
    <source>
        <strain evidence="4">CBS 100304</strain>
        <tissue evidence="3">Vegetative mycelium</tissue>
    </source>
</reference>
<sequence length="112" mass="12261">MARGNTDYTKVIYNGKNGQTFVTMVDSVDDLEKWKKDPSVPLAQVVSSFQVFTSHQAGAQGLMDTAPNNVLESEFGTAKQEECIKHIMKNGSPQIKTIPERQGNTNLSNGSL</sequence>
<dbReference type="Pfam" id="PF01172">
    <property type="entry name" value="SBDS_N"/>
    <property type="match status" value="1"/>
</dbReference>
<evidence type="ECO:0000313" key="4">
    <source>
        <dbReference type="Proteomes" id="UP000018144"/>
    </source>
</evidence>
<dbReference type="OMA" id="HYKGKDD"/>
<dbReference type="AlphaFoldDB" id="U4LDM8"/>
<dbReference type="OrthoDB" id="2567806at2759"/>
<feature type="region of interest" description="Disordered" evidence="1">
    <location>
        <begin position="90"/>
        <end position="112"/>
    </location>
</feature>
<organism evidence="3 4">
    <name type="scientific">Pyronema omphalodes (strain CBS 100304)</name>
    <name type="common">Pyronema confluens</name>
    <dbReference type="NCBI Taxonomy" id="1076935"/>
    <lineage>
        <taxon>Eukaryota</taxon>
        <taxon>Fungi</taxon>
        <taxon>Dikarya</taxon>
        <taxon>Ascomycota</taxon>
        <taxon>Pezizomycotina</taxon>
        <taxon>Pezizomycetes</taxon>
        <taxon>Pezizales</taxon>
        <taxon>Pyronemataceae</taxon>
        <taxon>Pyronema</taxon>
    </lineage>
</organism>
<dbReference type="Gene3D" id="3.30.1250.10">
    <property type="entry name" value="Ribosome maturation protein SBDS, N-terminal domain"/>
    <property type="match status" value="1"/>
</dbReference>
<evidence type="ECO:0000313" key="3">
    <source>
        <dbReference type="EMBL" id="CCX08915.1"/>
    </source>
</evidence>
<evidence type="ECO:0000259" key="2">
    <source>
        <dbReference type="Pfam" id="PF01172"/>
    </source>
</evidence>
<dbReference type="Proteomes" id="UP000018144">
    <property type="component" value="Unassembled WGS sequence"/>
</dbReference>
<name>U4LDM8_PYROM</name>
<gene>
    <name evidence="3" type="ORF">PCON_08508</name>
</gene>